<gene>
    <name evidence="1" type="ORF">LZC95_32850</name>
</gene>
<organism evidence="1 2">
    <name type="scientific">Pendulispora brunnea</name>
    <dbReference type="NCBI Taxonomy" id="2905690"/>
    <lineage>
        <taxon>Bacteria</taxon>
        <taxon>Pseudomonadati</taxon>
        <taxon>Myxococcota</taxon>
        <taxon>Myxococcia</taxon>
        <taxon>Myxococcales</taxon>
        <taxon>Sorangiineae</taxon>
        <taxon>Pendulisporaceae</taxon>
        <taxon>Pendulispora</taxon>
    </lineage>
</organism>
<dbReference type="EMBL" id="CP089982">
    <property type="protein sequence ID" value="WXA91232.1"/>
    <property type="molecule type" value="Genomic_DNA"/>
</dbReference>
<protein>
    <submittedName>
        <fullName evidence="1">Uncharacterized protein</fullName>
    </submittedName>
</protein>
<sequence length="317" mass="34558">MGTFLVTAKMSPELAARIEASVTGRASTPMRRRLASMARAAVALVLVWAITSVVASERRTKRDFENARNALLNTVRAEAASITDEDRQAPVRMETWLVRLAGPYEGDFVATNVTRSILERPAVYVRGVREAFGSGERAAAAAHESVKDSFLVCLLDPPSARTEKELLAKGRIALGGGARVEEATPNARRTDDARAALPFLEPAFAQSIETAVDAPQVATLRTRFEKAPVAQAKQAMRAELLIAVLDEADSSTGPTEIDGERAHDVRITITDLRTSQVLVRMKRHVDPAWISAEHRTQYSAVLDSCALAFDVREALRK</sequence>
<dbReference type="RefSeq" id="WP_394841852.1">
    <property type="nucleotide sequence ID" value="NZ_CP089982.1"/>
</dbReference>
<reference evidence="1 2" key="1">
    <citation type="submission" date="2021-12" db="EMBL/GenBank/DDBJ databases">
        <title>Discovery of the Pendulisporaceae a myxobacterial family with distinct sporulation behavior and unique specialized metabolism.</title>
        <authorList>
            <person name="Garcia R."/>
            <person name="Popoff A."/>
            <person name="Bader C.D."/>
            <person name="Loehr J."/>
            <person name="Walesch S."/>
            <person name="Walt C."/>
            <person name="Boldt J."/>
            <person name="Bunk B."/>
            <person name="Haeckl F.J.F.P.J."/>
            <person name="Gunesch A.P."/>
            <person name="Birkelbach J."/>
            <person name="Nuebel U."/>
            <person name="Pietschmann T."/>
            <person name="Bach T."/>
            <person name="Mueller R."/>
        </authorList>
    </citation>
    <scope>NUCLEOTIDE SEQUENCE [LARGE SCALE GENOMIC DNA]</scope>
    <source>
        <strain evidence="1 2">MSr12523</strain>
    </source>
</reference>
<dbReference type="Proteomes" id="UP001379533">
    <property type="component" value="Chromosome"/>
</dbReference>
<proteinExistence type="predicted"/>
<name>A0ABZ2JXL4_9BACT</name>
<evidence type="ECO:0000313" key="1">
    <source>
        <dbReference type="EMBL" id="WXA91232.1"/>
    </source>
</evidence>
<evidence type="ECO:0000313" key="2">
    <source>
        <dbReference type="Proteomes" id="UP001379533"/>
    </source>
</evidence>
<accession>A0ABZ2JXL4</accession>
<keyword evidence="2" id="KW-1185">Reference proteome</keyword>